<feature type="transmembrane region" description="Helical" evidence="1">
    <location>
        <begin position="694"/>
        <end position="713"/>
    </location>
</feature>
<keyword evidence="1" id="KW-0472">Membrane</keyword>
<dbReference type="RefSeq" id="WP_055275186.1">
    <property type="nucleotide sequence ID" value="NZ_CYYT01000032.1"/>
</dbReference>
<accession>A0A174HZZ4</accession>
<reference evidence="2 3" key="1">
    <citation type="submission" date="2015-09" db="EMBL/GenBank/DDBJ databases">
        <authorList>
            <consortium name="Pathogen Informatics"/>
        </authorList>
    </citation>
    <scope>NUCLEOTIDE SEQUENCE [LARGE SCALE GENOMIC DNA]</scope>
    <source>
        <strain evidence="2 3">2789STDY5834855</strain>
    </source>
</reference>
<protein>
    <submittedName>
        <fullName evidence="2">OB-fold nucleic acid binding domain-containing protein</fullName>
    </submittedName>
</protein>
<dbReference type="EMBL" id="CYZV01000003">
    <property type="protein sequence ID" value="CUN65886.1"/>
    <property type="molecule type" value="Genomic_DNA"/>
</dbReference>
<evidence type="ECO:0000313" key="2">
    <source>
        <dbReference type="EMBL" id="CUN65886.1"/>
    </source>
</evidence>
<dbReference type="OrthoDB" id="9801679at2"/>
<evidence type="ECO:0000313" key="3">
    <source>
        <dbReference type="Proteomes" id="UP000095558"/>
    </source>
</evidence>
<evidence type="ECO:0000256" key="1">
    <source>
        <dbReference type="SAM" id="Phobius"/>
    </source>
</evidence>
<keyword evidence="1" id="KW-1133">Transmembrane helix</keyword>
<dbReference type="Proteomes" id="UP000095558">
    <property type="component" value="Unassembled WGS sequence"/>
</dbReference>
<proteinExistence type="predicted"/>
<dbReference type="AlphaFoldDB" id="A0A174HZZ4"/>
<name>A0A174HZZ4_9CLOT</name>
<gene>
    <name evidence="2" type="ORF">ERS852470_00424</name>
</gene>
<keyword evidence="1" id="KW-0812">Transmembrane</keyword>
<sequence length="718" mass="81013">MGLFKIVGNACICMLIVFLLAISQVISPCITVRAEENSRELEFSTYNEKIIDIKNNVLEDSDLIVENEEIKIETVIHNTKLVEINRVKIEYFTKSKLKPIKVVNIDKILAGESINTYIDYYFNKAGRYTIEVKVSGYITKNSSKLDNNTIKEDNIKIESNSSVDIKVSKMKELSKVVVQQGYNNGVKSDDNLKTLKNIVKENGMKLVLNENVLSNQVLSEAKLLILTQEYINIASQVEINLITKYISGGGNLIITSSSDIYDENSNCEYAKKGNRILEAIGAKIRLNDDQAIDNDINDGENYNLSFNKYNIESELLVGIDVDKKFKFFNGSTLIIPSSSDNIEVLIEGHESTYGHYYDKQNDNVSVNKGEVVGLAIETLDNNSKIVISGTNFYYEDEISDSNFSNYEITNMLLRYLAPVPKIELSSILSVKIDKNSDNILDKLGEKVIVEGYVTVASKAESNSNLFNNVIYVQDDTSGIEVYGVIESKVKLGQKVRVTGRVSSKFGNAQIKLQDENYDLQIIDERINLILPIEFSTFDSMQEKNEGMLVKTIGKVTSIVENIIYINDGSGEAVVYIDNFIENSIKCDLEYEWKSKIKVGDVISIVGIVVEGTDGYLLLVRDLAEIVNISDEIQEDIENEEIPELGEKPEVDVNPEVDINREENIHSELNKEKEHNNISNEEIEENTLSQNIDKYYFFFTIALIIVSGNIFTLFKSERY</sequence>
<organism evidence="2 3">
    <name type="scientific">Clostridium disporicum</name>
    <dbReference type="NCBI Taxonomy" id="84024"/>
    <lineage>
        <taxon>Bacteria</taxon>
        <taxon>Bacillati</taxon>
        <taxon>Bacillota</taxon>
        <taxon>Clostridia</taxon>
        <taxon>Eubacteriales</taxon>
        <taxon>Clostridiaceae</taxon>
        <taxon>Clostridium</taxon>
    </lineage>
</organism>